<dbReference type="PIRSF" id="PIRSF003113">
    <property type="entry name" value="BolA"/>
    <property type="match status" value="1"/>
</dbReference>
<dbReference type="InterPro" id="IPR002634">
    <property type="entry name" value="BolA"/>
</dbReference>
<protein>
    <submittedName>
        <fullName evidence="3">BolA family transcriptional regulator</fullName>
    </submittedName>
</protein>
<evidence type="ECO:0000256" key="2">
    <source>
        <dbReference type="SAM" id="MobiDB-lite"/>
    </source>
</evidence>
<dbReference type="Gene3D" id="3.30.300.90">
    <property type="entry name" value="BolA-like"/>
    <property type="match status" value="1"/>
</dbReference>
<name>A0ABQ1F6X0_9SPHN</name>
<dbReference type="Pfam" id="PF01722">
    <property type="entry name" value="BolA"/>
    <property type="match status" value="1"/>
</dbReference>
<feature type="compositionally biased region" description="Basic and acidic residues" evidence="2">
    <location>
        <begin position="24"/>
        <end position="39"/>
    </location>
</feature>
<proteinExistence type="inferred from homology"/>
<comment type="similarity">
    <text evidence="1">Belongs to the BolA/IbaG family.</text>
</comment>
<keyword evidence="4" id="KW-1185">Reference proteome</keyword>
<dbReference type="PANTHER" id="PTHR46230:SF7">
    <property type="entry name" value="BOLA-LIKE PROTEIN 1"/>
    <property type="match status" value="1"/>
</dbReference>
<accession>A0ABQ1F6X0</accession>
<dbReference type="InterPro" id="IPR036065">
    <property type="entry name" value="BolA-like_sf"/>
</dbReference>
<dbReference type="EMBL" id="BMID01000001">
    <property type="protein sequence ID" value="GGA00931.1"/>
    <property type="molecule type" value="Genomic_DNA"/>
</dbReference>
<dbReference type="Proteomes" id="UP000603317">
    <property type="component" value="Unassembled WGS sequence"/>
</dbReference>
<organism evidence="3 4">
    <name type="scientific">Blastomonas marina</name>
    <dbReference type="NCBI Taxonomy" id="1867408"/>
    <lineage>
        <taxon>Bacteria</taxon>
        <taxon>Pseudomonadati</taxon>
        <taxon>Pseudomonadota</taxon>
        <taxon>Alphaproteobacteria</taxon>
        <taxon>Sphingomonadales</taxon>
        <taxon>Sphingomonadaceae</taxon>
        <taxon>Blastomonas</taxon>
    </lineage>
</organism>
<dbReference type="PANTHER" id="PTHR46230">
    <property type="match status" value="1"/>
</dbReference>
<dbReference type="SUPFAM" id="SSF82657">
    <property type="entry name" value="BolA-like"/>
    <property type="match status" value="1"/>
</dbReference>
<dbReference type="RefSeq" id="WP_188641377.1">
    <property type="nucleotide sequence ID" value="NZ_BMID01000001.1"/>
</dbReference>
<evidence type="ECO:0000256" key="1">
    <source>
        <dbReference type="RuleBase" id="RU003860"/>
    </source>
</evidence>
<evidence type="ECO:0000313" key="4">
    <source>
        <dbReference type="Proteomes" id="UP000603317"/>
    </source>
</evidence>
<reference evidence="4" key="1">
    <citation type="journal article" date="2019" name="Int. J. Syst. Evol. Microbiol.">
        <title>The Global Catalogue of Microorganisms (GCM) 10K type strain sequencing project: providing services to taxonomists for standard genome sequencing and annotation.</title>
        <authorList>
            <consortium name="The Broad Institute Genomics Platform"/>
            <consortium name="The Broad Institute Genome Sequencing Center for Infectious Disease"/>
            <person name="Wu L."/>
            <person name="Ma J."/>
        </authorList>
    </citation>
    <scope>NUCLEOTIDE SEQUENCE [LARGE SCALE GENOMIC DNA]</scope>
    <source>
        <strain evidence="4">CGMCC 1.15297</strain>
    </source>
</reference>
<sequence length="94" mass="10349">MTQTGPIERELRAMLERELAPERLEIANDSAKHHGHAGDDGSGESHFSILVESDRFEGLTRLERQRLVNRVLGDLPGQRIHALSVKALAPGESA</sequence>
<feature type="region of interest" description="Disordered" evidence="2">
    <location>
        <begin position="24"/>
        <end position="45"/>
    </location>
</feature>
<comment type="caution">
    <text evidence="3">The sequence shown here is derived from an EMBL/GenBank/DDBJ whole genome shotgun (WGS) entry which is preliminary data.</text>
</comment>
<evidence type="ECO:0000313" key="3">
    <source>
        <dbReference type="EMBL" id="GGA00931.1"/>
    </source>
</evidence>
<gene>
    <name evidence="3" type="ORF">GCM10010923_06930</name>
</gene>